<evidence type="ECO:0000256" key="2">
    <source>
        <dbReference type="SAM" id="Phobius"/>
    </source>
</evidence>
<dbReference type="RefSeq" id="WP_078073423.1">
    <property type="nucleotide sequence ID" value="NZ_CP018047.1"/>
</dbReference>
<evidence type="ECO:0000313" key="4">
    <source>
        <dbReference type="Proteomes" id="UP000189677"/>
    </source>
</evidence>
<dbReference type="KEGG" id="snw:BBN63_00370"/>
<dbReference type="EMBL" id="CP018047">
    <property type="protein sequence ID" value="AQU64949.1"/>
    <property type="molecule type" value="Genomic_DNA"/>
</dbReference>
<keyword evidence="2" id="KW-0472">Membrane</keyword>
<evidence type="ECO:0000313" key="3">
    <source>
        <dbReference type="EMBL" id="AQU64949.1"/>
    </source>
</evidence>
<reference evidence="3 4" key="1">
    <citation type="submission" date="2016-11" db="EMBL/GenBank/DDBJ databases">
        <title>Complete genome sequence of Streptomyces niveus SCSIO 3406.</title>
        <authorList>
            <person name="Zhu Q."/>
            <person name="Cheng W."/>
            <person name="Song Y."/>
            <person name="Li Q."/>
            <person name="Ju J."/>
        </authorList>
    </citation>
    <scope>NUCLEOTIDE SEQUENCE [LARGE SCALE GENOMIC DNA]</scope>
    <source>
        <strain evidence="3 4">SCSIO 3406</strain>
    </source>
</reference>
<feature type="region of interest" description="Disordered" evidence="1">
    <location>
        <begin position="75"/>
        <end position="97"/>
    </location>
</feature>
<feature type="compositionally biased region" description="Basic and acidic residues" evidence="1">
    <location>
        <begin position="75"/>
        <end position="90"/>
    </location>
</feature>
<evidence type="ECO:0000256" key="1">
    <source>
        <dbReference type="SAM" id="MobiDB-lite"/>
    </source>
</evidence>
<accession>A0A1U9QLN0</accession>
<dbReference type="Proteomes" id="UP000189677">
    <property type="component" value="Chromosome"/>
</dbReference>
<keyword evidence="2" id="KW-0812">Transmembrane</keyword>
<proteinExistence type="predicted"/>
<protein>
    <submittedName>
        <fullName evidence="3">Uncharacterized protein</fullName>
    </submittedName>
</protein>
<dbReference type="AlphaFoldDB" id="A0A1U9QLN0"/>
<sequence length="97" mass="10332">MLTHLAEVCRAGSACPRILAHPQDEPAEVYRPENTQTDGNGIIDFLTSAESLVWTAIAVLAVVLLAATAWLNREEAQAEKDAAPPTEKEGAPPADPQ</sequence>
<name>A0A1U9QLN0_STRNV</name>
<keyword evidence="4" id="KW-1185">Reference proteome</keyword>
<gene>
    <name evidence="3" type="ORF">BBN63_00370</name>
</gene>
<keyword evidence="2" id="KW-1133">Transmembrane helix</keyword>
<feature type="transmembrane region" description="Helical" evidence="2">
    <location>
        <begin position="52"/>
        <end position="71"/>
    </location>
</feature>
<organism evidence="3 4">
    <name type="scientific">Streptomyces niveus</name>
    <name type="common">Streptomyces spheroides</name>
    <dbReference type="NCBI Taxonomy" id="193462"/>
    <lineage>
        <taxon>Bacteria</taxon>
        <taxon>Bacillati</taxon>
        <taxon>Actinomycetota</taxon>
        <taxon>Actinomycetes</taxon>
        <taxon>Kitasatosporales</taxon>
        <taxon>Streptomycetaceae</taxon>
        <taxon>Streptomyces</taxon>
    </lineage>
</organism>